<keyword evidence="2" id="KW-1133">Transmembrane helix</keyword>
<evidence type="ECO:0000313" key="4">
    <source>
        <dbReference type="Proteomes" id="UP000321424"/>
    </source>
</evidence>
<feature type="transmembrane region" description="Helical" evidence="2">
    <location>
        <begin position="7"/>
        <end position="25"/>
    </location>
</feature>
<feature type="transmembrane region" description="Helical" evidence="2">
    <location>
        <begin position="31"/>
        <end position="50"/>
    </location>
</feature>
<organism evidence="3 4">
    <name type="scientific">Nocardia ninae NBRC 108245</name>
    <dbReference type="NCBI Taxonomy" id="1210091"/>
    <lineage>
        <taxon>Bacteria</taxon>
        <taxon>Bacillati</taxon>
        <taxon>Actinomycetota</taxon>
        <taxon>Actinomycetes</taxon>
        <taxon>Mycobacteriales</taxon>
        <taxon>Nocardiaceae</taxon>
        <taxon>Nocardia</taxon>
    </lineage>
</organism>
<keyword evidence="2" id="KW-0472">Membrane</keyword>
<comment type="caution">
    <text evidence="3">The sequence shown here is derived from an EMBL/GenBank/DDBJ whole genome shotgun (WGS) entry which is preliminary data.</text>
</comment>
<gene>
    <name evidence="3" type="ORF">NN4_07800</name>
</gene>
<name>A0A511M6L6_9NOCA</name>
<dbReference type="InterPro" id="IPR045635">
    <property type="entry name" value="DUF6412"/>
</dbReference>
<evidence type="ECO:0000256" key="2">
    <source>
        <dbReference type="SAM" id="Phobius"/>
    </source>
</evidence>
<dbReference type="RefSeq" id="WP_107657701.1">
    <property type="nucleotide sequence ID" value="NZ_BJXA01000003.1"/>
</dbReference>
<evidence type="ECO:0000313" key="3">
    <source>
        <dbReference type="EMBL" id="GEM36261.1"/>
    </source>
</evidence>
<reference evidence="3 4" key="1">
    <citation type="submission" date="2019-07" db="EMBL/GenBank/DDBJ databases">
        <title>Whole genome shotgun sequence of Nocardia ninae NBRC 108245.</title>
        <authorList>
            <person name="Hosoyama A."/>
            <person name="Uohara A."/>
            <person name="Ohji S."/>
            <person name="Ichikawa N."/>
        </authorList>
    </citation>
    <scope>NUCLEOTIDE SEQUENCE [LARGE SCALE GENOMIC DNA]</scope>
    <source>
        <strain evidence="3 4">NBRC 108245</strain>
    </source>
</reference>
<keyword evidence="4" id="KW-1185">Reference proteome</keyword>
<keyword evidence="2" id="KW-0812">Transmembrane</keyword>
<dbReference type="Pfam" id="PF19950">
    <property type="entry name" value="DUF6412"/>
    <property type="match status" value="1"/>
</dbReference>
<dbReference type="EMBL" id="BJXA01000003">
    <property type="protein sequence ID" value="GEM36261.1"/>
    <property type="molecule type" value="Genomic_DNA"/>
</dbReference>
<dbReference type="AlphaFoldDB" id="A0A511M6L6"/>
<accession>A0A511M6L6</accession>
<sequence length="99" mass="10277">MISRARLTTYAVFAFVLPALLLFVIPAGEPGSVAAVGLVAASLFVALAAVHPPARLPLPLVGSGPPPSAQRRRRGSFLRQSNPDTPGRPRPRAPGFATA</sequence>
<feature type="region of interest" description="Disordered" evidence="1">
    <location>
        <begin position="58"/>
        <end position="99"/>
    </location>
</feature>
<proteinExistence type="predicted"/>
<evidence type="ECO:0000256" key="1">
    <source>
        <dbReference type="SAM" id="MobiDB-lite"/>
    </source>
</evidence>
<protein>
    <submittedName>
        <fullName evidence="3">Uncharacterized protein</fullName>
    </submittedName>
</protein>
<dbReference type="Proteomes" id="UP000321424">
    <property type="component" value="Unassembled WGS sequence"/>
</dbReference>